<sequence length="388" mass="43093">MQFGIFTVSDVTQDPTTGRTPSEGERIKAIVEIAKKTEEVGMDVFALGEHHNPPFFSSSPTTTLAYIAAQTETLLLSTATTLITTNDPVKIAEDYAMLQHLADGRVDLTMGRGNTGPVYPWFGKDIRDGIDLALENYALLQKLWREDFVDWQGKYRTPLQGFQSTPRPLDGVAPFVWHGSIRSPEIAEQAAFYGDGFFANNIFWPKEHYMRLIALYRQRFEHYGHGSADQAIVGLGGQVFMAKNSQDAVDQFRPYFDNAPVYGHGPSLEEFTEMTPLTVGSPQQVIDRYMAMREYYGDYQRQLFLMDHAGLPLKTVLEQLDILGGEVVPVLRKELDAKRPAHVPDGPTHASLVAKRNAERIAARDAEDSDTPSSKKSGAAFGLATKGA</sequence>
<dbReference type="PANTHER" id="PTHR30137">
    <property type="entry name" value="LUCIFERASE-LIKE MONOOXYGENASE"/>
    <property type="match status" value="1"/>
</dbReference>
<dbReference type="SUPFAM" id="SSF51679">
    <property type="entry name" value="Bacterial luciferase-like"/>
    <property type="match status" value="1"/>
</dbReference>
<feature type="region of interest" description="Disordered" evidence="3">
    <location>
        <begin position="362"/>
        <end position="388"/>
    </location>
</feature>
<dbReference type="GO" id="GO:0016705">
    <property type="term" value="F:oxidoreductase activity, acting on paired donors, with incorporation or reduction of molecular oxygen"/>
    <property type="evidence" value="ECO:0007669"/>
    <property type="project" value="InterPro"/>
</dbReference>
<dbReference type="AlphaFoldDB" id="A0A4Y9R446"/>
<protein>
    <submittedName>
        <fullName evidence="5">LLM class flavin-dependent oxidoreductase</fullName>
    </submittedName>
</protein>
<evidence type="ECO:0000256" key="2">
    <source>
        <dbReference type="ARBA" id="ARBA00023033"/>
    </source>
</evidence>
<dbReference type="EMBL" id="SPQZ01000002">
    <property type="protein sequence ID" value="TFV98722.1"/>
    <property type="molecule type" value="Genomic_DNA"/>
</dbReference>
<dbReference type="Proteomes" id="UP000298127">
    <property type="component" value="Unassembled WGS sequence"/>
</dbReference>
<dbReference type="PANTHER" id="PTHR30137:SF8">
    <property type="entry name" value="BLR5498 PROTEIN"/>
    <property type="match status" value="1"/>
</dbReference>
<dbReference type="InterPro" id="IPR023934">
    <property type="entry name" value="LLM_FMN-dep_put"/>
</dbReference>
<evidence type="ECO:0000313" key="5">
    <source>
        <dbReference type="EMBL" id="TFV98722.1"/>
    </source>
</evidence>
<dbReference type="Pfam" id="PF00296">
    <property type="entry name" value="Bac_luciferase"/>
    <property type="match status" value="1"/>
</dbReference>
<feature type="domain" description="Luciferase-like" evidence="4">
    <location>
        <begin position="1"/>
        <end position="295"/>
    </location>
</feature>
<dbReference type="GO" id="GO:0005829">
    <property type="term" value="C:cytosol"/>
    <property type="evidence" value="ECO:0007669"/>
    <property type="project" value="TreeGrafter"/>
</dbReference>
<evidence type="ECO:0000313" key="6">
    <source>
        <dbReference type="Proteomes" id="UP000298127"/>
    </source>
</evidence>
<gene>
    <name evidence="5" type="ORF">E4M00_04165</name>
</gene>
<dbReference type="Gene3D" id="3.20.20.30">
    <property type="entry name" value="Luciferase-like domain"/>
    <property type="match status" value="1"/>
</dbReference>
<dbReference type="InterPro" id="IPR050766">
    <property type="entry name" value="Bact_Lucif_Oxidored"/>
</dbReference>
<comment type="caution">
    <text evidence="5">The sequence shown here is derived from an EMBL/GenBank/DDBJ whole genome shotgun (WGS) entry which is preliminary data.</text>
</comment>
<evidence type="ECO:0000259" key="4">
    <source>
        <dbReference type="Pfam" id="PF00296"/>
    </source>
</evidence>
<dbReference type="GO" id="GO:0004497">
    <property type="term" value="F:monooxygenase activity"/>
    <property type="evidence" value="ECO:0007669"/>
    <property type="project" value="UniProtKB-KW"/>
</dbReference>
<dbReference type="NCBIfam" id="TIGR04036">
    <property type="entry name" value="LLM_CE1758_fam"/>
    <property type="match status" value="1"/>
</dbReference>
<keyword evidence="6" id="KW-1185">Reference proteome</keyword>
<organism evidence="5 6">
    <name type="scientific">Orlajensenia leifsoniae</name>
    <dbReference type="NCBI Taxonomy" id="2561933"/>
    <lineage>
        <taxon>Bacteria</taxon>
        <taxon>Bacillati</taxon>
        <taxon>Actinomycetota</taxon>
        <taxon>Actinomycetes</taxon>
        <taxon>Micrococcales</taxon>
        <taxon>Microbacteriaceae</taxon>
        <taxon>Orlajensenia</taxon>
    </lineage>
</organism>
<dbReference type="CDD" id="cd00347">
    <property type="entry name" value="Flavin_utilizing_monoxygenases"/>
    <property type="match status" value="1"/>
</dbReference>
<name>A0A4Y9R446_9MICO</name>
<evidence type="ECO:0000256" key="3">
    <source>
        <dbReference type="SAM" id="MobiDB-lite"/>
    </source>
</evidence>
<dbReference type="InterPro" id="IPR011251">
    <property type="entry name" value="Luciferase-like_dom"/>
</dbReference>
<evidence type="ECO:0000256" key="1">
    <source>
        <dbReference type="ARBA" id="ARBA00023002"/>
    </source>
</evidence>
<proteinExistence type="predicted"/>
<accession>A0A4Y9R446</accession>
<dbReference type="RefSeq" id="WP_135119261.1">
    <property type="nucleotide sequence ID" value="NZ_SPQZ01000002.1"/>
</dbReference>
<reference evidence="5 6" key="1">
    <citation type="journal article" date="2018" name="J. Microbiol.">
        <title>Leifsonia flava sp. nov., a novel actinobacterium isolated from the rhizosphere of Aquilegia viridiflora.</title>
        <authorList>
            <person name="Cai Y."/>
            <person name="Tao W.Z."/>
            <person name="Ma Y.J."/>
            <person name="Cheng J."/>
            <person name="Zhang M.Y."/>
            <person name="Zhang Y.X."/>
        </authorList>
    </citation>
    <scope>NUCLEOTIDE SEQUENCE [LARGE SCALE GENOMIC DNA]</scope>
    <source>
        <strain evidence="5 6">SYP-B2174</strain>
    </source>
</reference>
<keyword evidence="1" id="KW-0560">Oxidoreductase</keyword>
<dbReference type="InterPro" id="IPR036661">
    <property type="entry name" value="Luciferase-like_sf"/>
</dbReference>
<keyword evidence="2" id="KW-0503">Monooxygenase</keyword>